<sequence length="371" mass="41268">MLKQKYFILFIISVFILTGCKNKQSVKIGFSGCLTGRLNDLGIAGRNAVMLAVQEVNARGGINGRAVELIIRDDMNNPEKAVQVDKELIDLNVSAVIGHMTSAMSIAALPVMQKNRIIMISPTSTANNLTGKDDFLFRITAPDMVQTDIMAEYAFNKLGLRSISCIYDLSNKSFSSGWYENFQTRFEEMGGKISYIKAFTSETHISYKNLVKELLDSEPDGILIIAGALNTAMICQHIRQINPDIFVISSGWAGTQELIQHGGSAVEGIVFPQVFNKEDQSPGYLEFKKKYMEQFGKEPNFASVCSYEAAQYLFTAMSAADDMKNLKEQLLKQGIFQGLQGNIELDNYGDAKRSQFIVSVDKGQFFILEKK</sequence>
<comment type="similarity">
    <text evidence="1">Belongs to the leucine-binding protein family.</text>
</comment>
<dbReference type="GO" id="GO:0006865">
    <property type="term" value="P:amino acid transport"/>
    <property type="evidence" value="ECO:0007669"/>
    <property type="project" value="UniProtKB-KW"/>
</dbReference>
<gene>
    <name evidence="6" type="ORF">dnl_20690</name>
</gene>
<dbReference type="PANTHER" id="PTHR30483">
    <property type="entry name" value="LEUCINE-SPECIFIC-BINDING PROTEIN"/>
    <property type="match status" value="1"/>
</dbReference>
<dbReference type="InterPro" id="IPR051010">
    <property type="entry name" value="BCAA_transport"/>
</dbReference>
<dbReference type="Proteomes" id="UP000663720">
    <property type="component" value="Chromosome"/>
</dbReference>
<keyword evidence="2" id="KW-0813">Transport</keyword>
<evidence type="ECO:0000256" key="3">
    <source>
        <dbReference type="ARBA" id="ARBA00022729"/>
    </source>
</evidence>
<dbReference type="PANTHER" id="PTHR30483:SF6">
    <property type="entry name" value="PERIPLASMIC BINDING PROTEIN OF ABC TRANSPORTER FOR NATURAL AMINO ACIDS"/>
    <property type="match status" value="1"/>
</dbReference>
<dbReference type="EMBL" id="CP061799">
    <property type="protein sequence ID" value="QTA79789.1"/>
    <property type="molecule type" value="Genomic_DNA"/>
</dbReference>
<dbReference type="Pfam" id="PF13458">
    <property type="entry name" value="Peripla_BP_6"/>
    <property type="match status" value="1"/>
</dbReference>
<dbReference type="InterPro" id="IPR028081">
    <property type="entry name" value="Leu-bd"/>
</dbReference>
<dbReference type="RefSeq" id="WP_207691498.1">
    <property type="nucleotide sequence ID" value="NZ_CP061799.1"/>
</dbReference>
<dbReference type="PRINTS" id="PR00337">
    <property type="entry name" value="LEUILEVALBP"/>
</dbReference>
<dbReference type="PROSITE" id="PS51257">
    <property type="entry name" value="PROKAR_LIPOPROTEIN"/>
    <property type="match status" value="1"/>
</dbReference>
<dbReference type="InterPro" id="IPR028082">
    <property type="entry name" value="Peripla_BP_I"/>
</dbReference>
<evidence type="ECO:0000313" key="7">
    <source>
        <dbReference type="Proteomes" id="UP000663720"/>
    </source>
</evidence>
<proteinExistence type="inferred from homology"/>
<dbReference type="AlphaFoldDB" id="A0A975B6M0"/>
<name>A0A975B6M0_9BACT</name>
<organism evidence="6 7">
    <name type="scientific">Desulfonema limicola</name>
    <dbReference type="NCBI Taxonomy" id="45656"/>
    <lineage>
        <taxon>Bacteria</taxon>
        <taxon>Pseudomonadati</taxon>
        <taxon>Thermodesulfobacteriota</taxon>
        <taxon>Desulfobacteria</taxon>
        <taxon>Desulfobacterales</taxon>
        <taxon>Desulfococcaceae</taxon>
        <taxon>Desulfonema</taxon>
    </lineage>
</organism>
<keyword evidence="7" id="KW-1185">Reference proteome</keyword>
<dbReference type="KEGG" id="dli:dnl_20690"/>
<accession>A0A975B6M0</accession>
<evidence type="ECO:0000313" key="6">
    <source>
        <dbReference type="EMBL" id="QTA79789.1"/>
    </source>
</evidence>
<dbReference type="InterPro" id="IPR000709">
    <property type="entry name" value="Leu_Ile_Val-bd"/>
</dbReference>
<keyword evidence="4" id="KW-0029">Amino-acid transport</keyword>
<dbReference type="SUPFAM" id="SSF53822">
    <property type="entry name" value="Periplasmic binding protein-like I"/>
    <property type="match status" value="1"/>
</dbReference>
<protein>
    <submittedName>
        <fullName evidence="6">Leucine-binding domain-containing protein</fullName>
    </submittedName>
</protein>
<evidence type="ECO:0000256" key="4">
    <source>
        <dbReference type="ARBA" id="ARBA00022970"/>
    </source>
</evidence>
<feature type="domain" description="Leucine-binding protein" evidence="5">
    <location>
        <begin position="25"/>
        <end position="363"/>
    </location>
</feature>
<keyword evidence="3" id="KW-0732">Signal</keyword>
<reference evidence="6" key="1">
    <citation type="journal article" date="2021" name="Microb. Physiol.">
        <title>Proteogenomic Insights into the Physiology of Marine, Sulfate-Reducing, Filamentous Desulfonema limicola and Desulfonema magnum.</title>
        <authorList>
            <person name="Schnaars V."/>
            <person name="Wohlbrand L."/>
            <person name="Scheve S."/>
            <person name="Hinrichs C."/>
            <person name="Reinhardt R."/>
            <person name="Rabus R."/>
        </authorList>
    </citation>
    <scope>NUCLEOTIDE SEQUENCE</scope>
    <source>
        <strain evidence="6">5ac10</strain>
    </source>
</reference>
<evidence type="ECO:0000256" key="2">
    <source>
        <dbReference type="ARBA" id="ARBA00022448"/>
    </source>
</evidence>
<evidence type="ECO:0000256" key="1">
    <source>
        <dbReference type="ARBA" id="ARBA00010062"/>
    </source>
</evidence>
<dbReference type="Gene3D" id="3.40.50.2300">
    <property type="match status" value="2"/>
</dbReference>
<evidence type="ECO:0000259" key="5">
    <source>
        <dbReference type="Pfam" id="PF13458"/>
    </source>
</evidence>
<dbReference type="CDD" id="cd19983">
    <property type="entry name" value="PBP1_ABC_HAAT-like"/>
    <property type="match status" value="1"/>
</dbReference>